<comment type="caution">
    <text evidence="1">The sequence shown here is derived from an EMBL/GenBank/DDBJ whole genome shotgun (WGS) entry which is preliminary data.</text>
</comment>
<reference evidence="1 2" key="1">
    <citation type="journal article" date="2024" name="G3 (Bethesda)">
        <title>Genome assembly of Hibiscus sabdariffa L. provides insights into metabolisms of medicinal natural products.</title>
        <authorList>
            <person name="Kim T."/>
        </authorList>
    </citation>
    <scope>NUCLEOTIDE SEQUENCE [LARGE SCALE GENOMIC DNA]</scope>
    <source>
        <strain evidence="1">TK-2024</strain>
        <tissue evidence="1">Old leaves</tissue>
    </source>
</reference>
<accession>A0ABR2AFX1</accession>
<gene>
    <name evidence="1" type="ORF">V6N11_013985</name>
</gene>
<organism evidence="1 2">
    <name type="scientific">Hibiscus sabdariffa</name>
    <name type="common">roselle</name>
    <dbReference type="NCBI Taxonomy" id="183260"/>
    <lineage>
        <taxon>Eukaryota</taxon>
        <taxon>Viridiplantae</taxon>
        <taxon>Streptophyta</taxon>
        <taxon>Embryophyta</taxon>
        <taxon>Tracheophyta</taxon>
        <taxon>Spermatophyta</taxon>
        <taxon>Magnoliopsida</taxon>
        <taxon>eudicotyledons</taxon>
        <taxon>Gunneridae</taxon>
        <taxon>Pentapetalae</taxon>
        <taxon>rosids</taxon>
        <taxon>malvids</taxon>
        <taxon>Malvales</taxon>
        <taxon>Malvaceae</taxon>
        <taxon>Malvoideae</taxon>
        <taxon>Hibiscus</taxon>
    </lineage>
</organism>
<name>A0ABR2AFX1_9ROSI</name>
<dbReference type="Proteomes" id="UP001396334">
    <property type="component" value="Unassembled WGS sequence"/>
</dbReference>
<dbReference type="EMBL" id="JBBPBN010000257">
    <property type="protein sequence ID" value="KAK8491861.1"/>
    <property type="molecule type" value="Genomic_DNA"/>
</dbReference>
<evidence type="ECO:0000313" key="1">
    <source>
        <dbReference type="EMBL" id="KAK8491861.1"/>
    </source>
</evidence>
<sequence>MKVFFSSWLYLLSSSHSKGSILTGLDSIAAESIAGDSRTARSFQQAWYERKQTSLRPLQLSVKDRCQLLLVANKPLYQTGLIESSPTCGAALRLRVLAPVKETDGCKVEAEKGLASGAAYLAPDITGELEAGWNSVKDRTRIEIRHNIKSMGQSIASVKEELAECIEIGFLRSYTKPRKRFSSH</sequence>
<evidence type="ECO:0000313" key="2">
    <source>
        <dbReference type="Proteomes" id="UP001396334"/>
    </source>
</evidence>
<proteinExistence type="predicted"/>
<keyword evidence="2" id="KW-1185">Reference proteome</keyword>
<protein>
    <submittedName>
        <fullName evidence="1">Uncharacterized protein</fullName>
    </submittedName>
</protein>